<keyword evidence="2" id="KW-0732">Signal</keyword>
<evidence type="ECO:0000313" key="4">
    <source>
        <dbReference type="Proteomes" id="UP000254893"/>
    </source>
</evidence>
<evidence type="ECO:0000256" key="2">
    <source>
        <dbReference type="SAM" id="SignalP"/>
    </source>
</evidence>
<organism evidence="3 4">
    <name type="scientific">Sphingobacterium spiritivorum</name>
    <name type="common">Flavobacterium spiritivorum</name>
    <dbReference type="NCBI Taxonomy" id="258"/>
    <lineage>
        <taxon>Bacteria</taxon>
        <taxon>Pseudomonadati</taxon>
        <taxon>Bacteroidota</taxon>
        <taxon>Sphingobacteriia</taxon>
        <taxon>Sphingobacteriales</taxon>
        <taxon>Sphingobacteriaceae</taxon>
        <taxon>Sphingobacterium</taxon>
    </lineage>
</organism>
<proteinExistence type="predicted"/>
<feature type="region of interest" description="Disordered" evidence="1">
    <location>
        <begin position="396"/>
        <end position="424"/>
    </location>
</feature>
<evidence type="ECO:0000256" key="1">
    <source>
        <dbReference type="SAM" id="MobiDB-lite"/>
    </source>
</evidence>
<evidence type="ECO:0008006" key="5">
    <source>
        <dbReference type="Google" id="ProtNLM"/>
    </source>
</evidence>
<protein>
    <recommendedName>
        <fullName evidence="5">Outer membrane protein beta-barrel domain-containing protein</fullName>
    </recommendedName>
</protein>
<feature type="signal peptide" evidence="2">
    <location>
        <begin position="1"/>
        <end position="18"/>
    </location>
</feature>
<reference evidence="3 4" key="1">
    <citation type="submission" date="2018-06" db="EMBL/GenBank/DDBJ databases">
        <authorList>
            <consortium name="Pathogen Informatics"/>
            <person name="Doyle S."/>
        </authorList>
    </citation>
    <scope>NUCLEOTIDE SEQUENCE [LARGE SCALE GENOMIC DNA]</scope>
    <source>
        <strain evidence="3 4">NCTC11388</strain>
    </source>
</reference>
<gene>
    <name evidence="3" type="ORF">NCTC11388_02670</name>
</gene>
<dbReference type="SUPFAM" id="SSF49464">
    <property type="entry name" value="Carboxypeptidase regulatory domain-like"/>
    <property type="match status" value="1"/>
</dbReference>
<dbReference type="SUPFAM" id="SSF56935">
    <property type="entry name" value="Porins"/>
    <property type="match status" value="1"/>
</dbReference>
<accession>A0A380CDD9</accession>
<sequence>MKLVLFGLCMLMYQLSFAQSSGLISGTVHNAENKVLEKATVSVLNKKDSTVVSYTLTDEKGNFRLVKLPVEKELLLYISHISGQPFQQILSLKDHEARNMGVLKLSENMLEEVSITSAPPIRMSKDTLEYNTAYFKTRPNANVEELLKQLPGLQVNMDGTIYYQGKEVSSVKVNGKDFFATDLKIATRNLDASLIKTVQVYRDKGESKRIVENEEHLPVTINLKFKKDFLKADFGKVYGSGGTRKRYEAGGLFNTFRDTLQLSFIGFGNNINRQSFDYGELQQHAGLGRAENYGFDNFGGRNYWGIGNDVAGGFNLNNDWGKKTKLNLMYMLSYNENNSENSNSSTSLYDGETQFGTYSSDAQSKAWKHNIKTLLRHRFDTTAYLEFTPRLQLQNNKNKNSSIGENRTDSAMLNRSENRSNKDQKQLTYEHGFFIEKQITPQHVISFRNNLSINSGQDDNINEQIALIYQQNNGSARNIWQNMNAKKRSNTFGNSFNYGNKTIKKLNFELYFTFNTSGNRSMESLLLNKDNTGTVRATELENSYRYRDQDYISGVKFFWKPVDKLSVNFGTAYQTKKNYFDFLDIAPDINKKQSYWLPNISVRYKELELSWAKDLEGPETQQIVVQRKDQDPLYTVLPSLDFDNIERQDFRLSYNKYAQKYQMGINGGFNFKNRSVGYKSWRENETGHYTLQAFQSGKVSSANASFYLRYNILTGKKWQLYFSQNSNSYSYQNYSTINDIANKSTIWSSTFTQELSFMWNNLIGISPKYTFSTNRNFNTVKDNPDFIESQYKTHTFGMGLNINPIKGFSLESSYSLENRASGLNARQNFNILNASVFYNINSQSQIKLSGFDILNQNSSNYWGVQGNTTYYVNSIVLRQYFLLGYVHKFNLIKVKD</sequence>
<feature type="chain" id="PRO_5016797625" description="Outer membrane protein beta-barrel domain-containing protein" evidence="2">
    <location>
        <begin position="19"/>
        <end position="896"/>
    </location>
</feature>
<dbReference type="Pfam" id="PF13620">
    <property type="entry name" value="CarboxypepD_reg"/>
    <property type="match status" value="1"/>
</dbReference>
<feature type="compositionally biased region" description="Polar residues" evidence="1">
    <location>
        <begin position="396"/>
        <end position="415"/>
    </location>
</feature>
<evidence type="ECO:0000313" key="3">
    <source>
        <dbReference type="EMBL" id="SUJ17606.1"/>
    </source>
</evidence>
<dbReference type="InterPro" id="IPR008969">
    <property type="entry name" value="CarboxyPept-like_regulatory"/>
</dbReference>
<dbReference type="AlphaFoldDB" id="A0A380CDD9"/>
<dbReference type="RefSeq" id="WP_115170454.1">
    <property type="nucleotide sequence ID" value="NZ_UGYW01000002.1"/>
</dbReference>
<dbReference type="EMBL" id="UGYW01000002">
    <property type="protein sequence ID" value="SUJ17606.1"/>
    <property type="molecule type" value="Genomic_DNA"/>
</dbReference>
<dbReference type="Proteomes" id="UP000254893">
    <property type="component" value="Unassembled WGS sequence"/>
</dbReference>
<name>A0A380CDD9_SPHSI</name>